<name>A0ABT6K6Y9_9CYAN</name>
<organism evidence="1 2">
    <name type="scientific">Umezakia ovalisporum FSS-43</name>
    <dbReference type="NCBI Taxonomy" id="2740520"/>
    <lineage>
        <taxon>Bacteria</taxon>
        <taxon>Bacillati</taxon>
        <taxon>Cyanobacteriota</taxon>
        <taxon>Cyanophyceae</taxon>
        <taxon>Nostocales</taxon>
        <taxon>Nodulariaceae</taxon>
        <taxon>Umezakia</taxon>
    </lineage>
</organism>
<reference evidence="1 2" key="1">
    <citation type="journal article" date="2023" name="J. Phycol.">
        <title>Chrysosporum ovalisporum is synonymous with the true-branching cyanobacterium Umezakia natans (Nostocales/Aphanizomenonaceae).</title>
        <authorList>
            <person name="McGregor G.B."/>
            <person name="Sendall B.C."/>
            <person name="Niiyama Y."/>
            <person name="Tuji A."/>
            <person name="Willis A."/>
        </authorList>
    </citation>
    <scope>NUCLEOTIDE SEQUENCE [LARGE SCALE GENOMIC DNA]</scope>
    <source>
        <strain evidence="1 2">FSS-43</strain>
    </source>
</reference>
<sequence>MKGQLDGREELLREMVENYPDATLEEYCEYWGITYNQWVSITTMCRALQKQELSRKKRHYAAAKE</sequence>
<keyword evidence="2" id="KW-1185">Reference proteome</keyword>
<evidence type="ECO:0000313" key="2">
    <source>
        <dbReference type="Proteomes" id="UP001159371"/>
    </source>
</evidence>
<feature type="non-terminal residue" evidence="1">
    <location>
        <position position="65"/>
    </location>
</feature>
<protein>
    <submittedName>
        <fullName evidence="1">Transposase</fullName>
    </submittedName>
</protein>
<dbReference type="EMBL" id="JANQDO010000091">
    <property type="protein sequence ID" value="MDH6058167.1"/>
    <property type="molecule type" value="Genomic_DNA"/>
</dbReference>
<evidence type="ECO:0000313" key="1">
    <source>
        <dbReference type="EMBL" id="MDH6058167.1"/>
    </source>
</evidence>
<comment type="caution">
    <text evidence="1">The sequence shown here is derived from an EMBL/GenBank/DDBJ whole genome shotgun (WGS) entry which is preliminary data.</text>
</comment>
<dbReference type="RefSeq" id="WP_280657418.1">
    <property type="nucleotide sequence ID" value="NZ_JANQDO010000091.1"/>
</dbReference>
<proteinExistence type="predicted"/>
<gene>
    <name evidence="1" type="ORF">NWP19_15670</name>
</gene>
<dbReference type="Proteomes" id="UP001159371">
    <property type="component" value="Unassembled WGS sequence"/>
</dbReference>
<accession>A0ABT6K6Y9</accession>